<feature type="region of interest" description="Disordered" evidence="1">
    <location>
        <begin position="176"/>
        <end position="206"/>
    </location>
</feature>
<evidence type="ECO:0000256" key="1">
    <source>
        <dbReference type="SAM" id="MobiDB-lite"/>
    </source>
</evidence>
<sequence length="206" mass="23894">MSDPITFIPIDVAGVYFSHNDALVVRAVVARNGLGRMLVDDRSFVNIIYREMYDKLGIEVLVIPAIDLIYKFTGDYHFHRNYCLDDRNRRGTNNHKGSHGVLSSRNFFSYHGVLRRPTLIDLGAIAHTKFLYINFLKDRVITTLRRNQFESKACCTNAMRKFVDWKVNVIDVEMKEAPSDPKRLDDGPKEEDEQMKKHEDLEDLDL</sequence>
<dbReference type="EMBL" id="JBFOLK010000005">
    <property type="protein sequence ID" value="KAL2512948.1"/>
    <property type="molecule type" value="Genomic_DNA"/>
</dbReference>
<organism evidence="2 3">
    <name type="scientific">Abeliophyllum distichum</name>
    <dbReference type="NCBI Taxonomy" id="126358"/>
    <lineage>
        <taxon>Eukaryota</taxon>
        <taxon>Viridiplantae</taxon>
        <taxon>Streptophyta</taxon>
        <taxon>Embryophyta</taxon>
        <taxon>Tracheophyta</taxon>
        <taxon>Spermatophyta</taxon>
        <taxon>Magnoliopsida</taxon>
        <taxon>eudicotyledons</taxon>
        <taxon>Gunneridae</taxon>
        <taxon>Pentapetalae</taxon>
        <taxon>asterids</taxon>
        <taxon>lamiids</taxon>
        <taxon>Lamiales</taxon>
        <taxon>Oleaceae</taxon>
        <taxon>Forsythieae</taxon>
        <taxon>Abeliophyllum</taxon>
    </lineage>
</organism>
<gene>
    <name evidence="2" type="ORF">Adt_18548</name>
</gene>
<protein>
    <submittedName>
        <fullName evidence="2">Uncharacterized protein</fullName>
    </submittedName>
</protein>
<proteinExistence type="predicted"/>
<evidence type="ECO:0000313" key="2">
    <source>
        <dbReference type="EMBL" id="KAL2512948.1"/>
    </source>
</evidence>
<feature type="compositionally biased region" description="Basic and acidic residues" evidence="1">
    <location>
        <begin position="176"/>
        <end position="187"/>
    </location>
</feature>
<keyword evidence="3" id="KW-1185">Reference proteome</keyword>
<dbReference type="AlphaFoldDB" id="A0ABD1TK18"/>
<comment type="caution">
    <text evidence="2">The sequence shown here is derived from an EMBL/GenBank/DDBJ whole genome shotgun (WGS) entry which is preliminary data.</text>
</comment>
<dbReference type="Proteomes" id="UP001604336">
    <property type="component" value="Unassembled WGS sequence"/>
</dbReference>
<evidence type="ECO:0000313" key="3">
    <source>
        <dbReference type="Proteomes" id="UP001604336"/>
    </source>
</evidence>
<reference evidence="3" key="1">
    <citation type="submission" date="2024-07" db="EMBL/GenBank/DDBJ databases">
        <title>Two chromosome-level genome assemblies of Korean endemic species Abeliophyllum distichum and Forsythia ovata (Oleaceae).</title>
        <authorList>
            <person name="Jang H."/>
        </authorList>
    </citation>
    <scope>NUCLEOTIDE SEQUENCE [LARGE SCALE GENOMIC DNA]</scope>
</reference>
<accession>A0ABD1TK18</accession>
<name>A0ABD1TK18_9LAMI</name>